<keyword evidence="2" id="KW-0645">Protease</keyword>
<keyword evidence="3" id="KW-0479">Metal-binding</keyword>
<keyword evidence="7" id="KW-0482">Metalloprotease</keyword>
<dbReference type="SUPFAM" id="SSF55486">
    <property type="entry name" value="Metalloproteases ('zincins'), catalytic domain"/>
    <property type="match status" value="1"/>
</dbReference>
<feature type="domain" description="Peptidase M43 pregnancy-associated plasma-A" evidence="9">
    <location>
        <begin position="70"/>
        <end position="192"/>
    </location>
</feature>
<name>A0A381VIC5_9ZZZZ</name>
<keyword evidence="8" id="KW-1015">Disulfide bond</keyword>
<keyword evidence="4" id="KW-0732">Signal</keyword>
<dbReference type="GO" id="GO:0046872">
    <property type="term" value="F:metal ion binding"/>
    <property type="evidence" value="ECO:0007669"/>
    <property type="project" value="UniProtKB-KW"/>
</dbReference>
<dbReference type="Gene3D" id="2.60.40.10">
    <property type="entry name" value="Immunoglobulins"/>
    <property type="match status" value="1"/>
</dbReference>
<dbReference type="InterPro" id="IPR008754">
    <property type="entry name" value="Peptidase_M43"/>
</dbReference>
<reference evidence="10" key="1">
    <citation type="submission" date="2018-05" db="EMBL/GenBank/DDBJ databases">
        <authorList>
            <person name="Lanie J.A."/>
            <person name="Ng W.-L."/>
            <person name="Kazmierczak K.M."/>
            <person name="Andrzejewski T.M."/>
            <person name="Davidsen T.M."/>
            <person name="Wayne K.J."/>
            <person name="Tettelin H."/>
            <person name="Glass J.I."/>
            <person name="Rusch D."/>
            <person name="Podicherti R."/>
            <person name="Tsui H.-C.T."/>
            <person name="Winkler M.E."/>
        </authorList>
    </citation>
    <scope>NUCLEOTIDE SEQUENCE</scope>
</reference>
<evidence type="ECO:0000256" key="5">
    <source>
        <dbReference type="ARBA" id="ARBA00022801"/>
    </source>
</evidence>
<evidence type="ECO:0000256" key="4">
    <source>
        <dbReference type="ARBA" id="ARBA00022729"/>
    </source>
</evidence>
<organism evidence="10">
    <name type="scientific">marine metagenome</name>
    <dbReference type="NCBI Taxonomy" id="408172"/>
    <lineage>
        <taxon>unclassified sequences</taxon>
        <taxon>metagenomes</taxon>
        <taxon>ecological metagenomes</taxon>
    </lineage>
</organism>
<dbReference type="PANTHER" id="PTHR47466:SF1">
    <property type="entry name" value="METALLOPROTEASE MEP1 (AFU_ORTHOLOGUE AFUA_1G07730)-RELATED"/>
    <property type="match status" value="1"/>
</dbReference>
<dbReference type="Gene3D" id="3.40.50.1820">
    <property type="entry name" value="alpha/beta hydrolase"/>
    <property type="match status" value="1"/>
</dbReference>
<dbReference type="InterPro" id="IPR024079">
    <property type="entry name" value="MetalloPept_cat_dom_sf"/>
</dbReference>
<accession>A0A381VIC5</accession>
<dbReference type="InterPro" id="IPR000801">
    <property type="entry name" value="Esterase-like"/>
</dbReference>
<evidence type="ECO:0000256" key="3">
    <source>
        <dbReference type="ARBA" id="ARBA00022723"/>
    </source>
</evidence>
<dbReference type="Gene3D" id="3.40.390.10">
    <property type="entry name" value="Collagenase (Catalytic Domain)"/>
    <property type="match status" value="1"/>
</dbReference>
<feature type="non-terminal residue" evidence="10">
    <location>
        <position position="805"/>
    </location>
</feature>
<dbReference type="EMBL" id="UINC01008924">
    <property type="protein sequence ID" value="SVA40106.1"/>
    <property type="molecule type" value="Genomic_DNA"/>
</dbReference>
<evidence type="ECO:0000256" key="1">
    <source>
        <dbReference type="ARBA" id="ARBA00008721"/>
    </source>
</evidence>
<evidence type="ECO:0000313" key="10">
    <source>
        <dbReference type="EMBL" id="SVA40106.1"/>
    </source>
</evidence>
<dbReference type="Pfam" id="PF00756">
    <property type="entry name" value="Esterase"/>
    <property type="match status" value="1"/>
</dbReference>
<evidence type="ECO:0000256" key="6">
    <source>
        <dbReference type="ARBA" id="ARBA00022833"/>
    </source>
</evidence>
<dbReference type="SUPFAM" id="SSF81296">
    <property type="entry name" value="E set domains"/>
    <property type="match status" value="1"/>
</dbReference>
<gene>
    <name evidence="10" type="ORF">METZ01_LOCUS92960</name>
</gene>
<protein>
    <recommendedName>
        <fullName evidence="9">Peptidase M43 pregnancy-associated plasma-A domain-containing protein</fullName>
    </recommendedName>
</protein>
<dbReference type="SUPFAM" id="SSF53474">
    <property type="entry name" value="alpha/beta-Hydrolases"/>
    <property type="match status" value="1"/>
</dbReference>
<dbReference type="GO" id="GO:0006508">
    <property type="term" value="P:proteolysis"/>
    <property type="evidence" value="ECO:0007669"/>
    <property type="project" value="UniProtKB-KW"/>
</dbReference>
<comment type="similarity">
    <text evidence="1">Belongs to the peptidase M43B family.</text>
</comment>
<evidence type="ECO:0000256" key="7">
    <source>
        <dbReference type="ARBA" id="ARBA00023049"/>
    </source>
</evidence>
<dbReference type="InterPro" id="IPR014756">
    <property type="entry name" value="Ig_E-set"/>
</dbReference>
<evidence type="ECO:0000259" key="9">
    <source>
        <dbReference type="Pfam" id="PF05572"/>
    </source>
</evidence>
<evidence type="ECO:0000256" key="8">
    <source>
        <dbReference type="ARBA" id="ARBA00023157"/>
    </source>
</evidence>
<dbReference type="InterPro" id="IPR013783">
    <property type="entry name" value="Ig-like_fold"/>
</dbReference>
<proteinExistence type="inferred from homology"/>
<dbReference type="Pfam" id="PF05572">
    <property type="entry name" value="Peptidase_M43"/>
    <property type="match status" value="1"/>
</dbReference>
<dbReference type="PANTHER" id="PTHR47466">
    <property type="match status" value="1"/>
</dbReference>
<sequence length="805" mass="90616">MEQQTAVLNNVYNEFGYSFTTASVDSAVNAGWYYATDSHKFETDQWENDDQYLNMAQAMTVDVIGSINYFWTGASQTSGLGVFPWSFPEDDSRHGLFCGNYTIPGGESGWTEGYTGVHEVGHYLGLYHTFENGCSAPGDHVDDTPDQAEANYGCPSSNYSCGSYDDMGNYMDYVDDACMTHFTQGQKDRIDWAIETYRPALLGTAVDPAVVSVVHEFEEQNILNMTDSIYFVGLNETADIAIAYDTVDYYSGDGALDVGFSLNSADAAWGNWAGVNFTNSDGSRIDFSAAETLSVMIKVEMPPNHPEYMSFRFLLGDRPVLYGFDEFWAVEDSLLVDAVSDWTEVKIPLKPFRNNIIHPVLGSSREDGFILSPWWWDLQYNNWQLDRERINIFSIQVGINGYGDNVSTVPADSVRISLDYMTLKDSSGYEHIANFNDQLDEICHSPLSQRQGLVNNLMASLPAFPYIEPVEDLFTYYEGGVGGNENFSMAHFLYTGTHEYVAVPGSFNNWNGTLWNLSKIPGTDFWFRPLIMPNHGRFNYAYYADGAWYGDPLNDVTCMDGNGNMSDQVNGPDYVSPPELVYNDSIFHGTLFDTVFYSGTLGNSRMVSVYLPPGYESSNASYPVVFYHDGDKFLIRDIENIFDNLIEEQRIRPLIAVFIPPVNRTAEYTGDQQGVFANFVIDQIFPWLMSKYRILEGPENHATFGFSDGGNISLFLTLNRFDIFGRIGGFSPTLNSSYNTLATNLTQLSTPPDLDFYLESYWYDNLLFGVVEFRDTLESLGYDLLFTDYPDGHEWCRVIGNQDVA</sequence>
<dbReference type="Gene3D" id="2.60.120.430">
    <property type="entry name" value="Galactose-binding lectin"/>
    <property type="match status" value="1"/>
</dbReference>
<dbReference type="GO" id="GO:0008237">
    <property type="term" value="F:metallopeptidase activity"/>
    <property type="evidence" value="ECO:0007669"/>
    <property type="project" value="UniProtKB-KW"/>
</dbReference>
<dbReference type="InterPro" id="IPR029058">
    <property type="entry name" value="AB_hydrolase_fold"/>
</dbReference>
<dbReference type="AlphaFoldDB" id="A0A381VIC5"/>
<evidence type="ECO:0000256" key="2">
    <source>
        <dbReference type="ARBA" id="ARBA00022670"/>
    </source>
</evidence>
<keyword evidence="5" id="KW-0378">Hydrolase</keyword>
<keyword evidence="6" id="KW-0862">Zinc</keyword>